<evidence type="ECO:0000313" key="5">
    <source>
        <dbReference type="EMBL" id="MBC8540379.1"/>
    </source>
</evidence>
<dbReference type="CDD" id="cd03293">
    <property type="entry name" value="ABC_NrtD_SsuB_transporters"/>
    <property type="match status" value="1"/>
</dbReference>
<dbReference type="GO" id="GO:0005524">
    <property type="term" value="F:ATP binding"/>
    <property type="evidence" value="ECO:0007669"/>
    <property type="project" value="UniProtKB-KW"/>
</dbReference>
<dbReference type="GO" id="GO:0016887">
    <property type="term" value="F:ATP hydrolysis activity"/>
    <property type="evidence" value="ECO:0007669"/>
    <property type="project" value="InterPro"/>
</dbReference>
<dbReference type="Proteomes" id="UP000611762">
    <property type="component" value="Unassembled WGS sequence"/>
</dbReference>
<dbReference type="RefSeq" id="WP_249311541.1">
    <property type="nucleotide sequence ID" value="NZ_JACRSU010000002.1"/>
</dbReference>
<dbReference type="PANTHER" id="PTHR42788">
    <property type="entry name" value="TAURINE IMPORT ATP-BINDING PROTEIN-RELATED"/>
    <property type="match status" value="1"/>
</dbReference>
<organism evidence="5 6">
    <name type="scientific">Congzhengia minquanensis</name>
    <dbReference type="NCBI Taxonomy" id="2763657"/>
    <lineage>
        <taxon>Bacteria</taxon>
        <taxon>Bacillati</taxon>
        <taxon>Bacillota</taxon>
        <taxon>Clostridia</taxon>
        <taxon>Eubacteriales</taxon>
        <taxon>Oscillospiraceae</taxon>
        <taxon>Congzhengia</taxon>
    </lineage>
</organism>
<feature type="domain" description="ABC transporter" evidence="4">
    <location>
        <begin position="4"/>
        <end position="235"/>
    </location>
</feature>
<comment type="caution">
    <text evidence="5">The sequence shown here is derived from an EMBL/GenBank/DDBJ whole genome shotgun (WGS) entry which is preliminary data.</text>
</comment>
<dbReference type="PANTHER" id="PTHR42788:SF21">
    <property type="entry name" value="ABC TRANSPORTER ATP-BINDING PROTEIN"/>
    <property type="match status" value="1"/>
</dbReference>
<dbReference type="Pfam" id="PF00005">
    <property type="entry name" value="ABC_tran"/>
    <property type="match status" value="1"/>
</dbReference>
<gene>
    <name evidence="5" type="ORF">H8698_05260</name>
</gene>
<keyword evidence="1" id="KW-0813">Transport</keyword>
<dbReference type="InterPro" id="IPR003439">
    <property type="entry name" value="ABC_transporter-like_ATP-bd"/>
</dbReference>
<dbReference type="EMBL" id="JACRSU010000002">
    <property type="protein sequence ID" value="MBC8540379.1"/>
    <property type="molecule type" value="Genomic_DNA"/>
</dbReference>
<name>A0A926HXS7_9FIRM</name>
<dbReference type="SUPFAM" id="SSF52540">
    <property type="entry name" value="P-loop containing nucleoside triphosphate hydrolases"/>
    <property type="match status" value="1"/>
</dbReference>
<evidence type="ECO:0000256" key="3">
    <source>
        <dbReference type="ARBA" id="ARBA00022840"/>
    </source>
</evidence>
<dbReference type="PROSITE" id="PS50893">
    <property type="entry name" value="ABC_TRANSPORTER_2"/>
    <property type="match status" value="1"/>
</dbReference>
<accession>A0A926HXS7</accession>
<keyword evidence="3 5" id="KW-0067">ATP-binding</keyword>
<dbReference type="InterPro" id="IPR027417">
    <property type="entry name" value="P-loop_NTPase"/>
</dbReference>
<dbReference type="Gene3D" id="3.40.50.300">
    <property type="entry name" value="P-loop containing nucleotide triphosphate hydrolases"/>
    <property type="match status" value="1"/>
</dbReference>
<keyword evidence="6" id="KW-1185">Reference proteome</keyword>
<reference evidence="5" key="1">
    <citation type="submission" date="2020-08" db="EMBL/GenBank/DDBJ databases">
        <title>Genome public.</title>
        <authorList>
            <person name="Liu C."/>
            <person name="Sun Q."/>
        </authorList>
    </citation>
    <scope>NUCLEOTIDE SEQUENCE</scope>
    <source>
        <strain evidence="5">H8</strain>
    </source>
</reference>
<proteinExistence type="predicted"/>
<evidence type="ECO:0000259" key="4">
    <source>
        <dbReference type="PROSITE" id="PS50893"/>
    </source>
</evidence>
<dbReference type="InterPro" id="IPR017871">
    <property type="entry name" value="ABC_transporter-like_CS"/>
</dbReference>
<dbReference type="SMART" id="SM00382">
    <property type="entry name" value="AAA"/>
    <property type="match status" value="1"/>
</dbReference>
<dbReference type="PROSITE" id="PS00211">
    <property type="entry name" value="ABC_TRANSPORTER_1"/>
    <property type="match status" value="1"/>
</dbReference>
<dbReference type="AlphaFoldDB" id="A0A926HXS7"/>
<sequence>MDVLALKNITMNYQDLNNEVTAIDHISFNVSEGEFVVIIGPSGCGKSTLLSIISGILPASGGDVFIDGEKSTGITPKIGYMLQNDNLLEWRTIYKNILLGLEIQKQLTDENIAYANSLLKTYGLYDFKDSYPSQLSGGMRQRAALIRTLVTKPEVLLLDEAFSALDYQTRLAVTDDVYGIIRKEKKTIVMVTHDIPEGISMADRVIVLSNRPAKIQSIHKIEFEQLKDRTPLKCRKDPKFSHYFDTLWKELDMHEK</sequence>
<evidence type="ECO:0000256" key="1">
    <source>
        <dbReference type="ARBA" id="ARBA00022448"/>
    </source>
</evidence>
<keyword evidence="2" id="KW-0547">Nucleotide-binding</keyword>
<evidence type="ECO:0000313" key="6">
    <source>
        <dbReference type="Proteomes" id="UP000611762"/>
    </source>
</evidence>
<evidence type="ECO:0000256" key="2">
    <source>
        <dbReference type="ARBA" id="ARBA00022741"/>
    </source>
</evidence>
<protein>
    <submittedName>
        <fullName evidence="5">ABC transporter ATP-binding protein</fullName>
    </submittedName>
</protein>
<dbReference type="InterPro" id="IPR003593">
    <property type="entry name" value="AAA+_ATPase"/>
</dbReference>
<dbReference type="InterPro" id="IPR050166">
    <property type="entry name" value="ABC_transporter_ATP-bind"/>
</dbReference>